<feature type="domain" description="DUF4396" evidence="2">
    <location>
        <begin position="84"/>
        <end position="222"/>
    </location>
</feature>
<keyword evidence="1" id="KW-1133">Transmembrane helix</keyword>
<feature type="transmembrane region" description="Helical" evidence="1">
    <location>
        <begin position="118"/>
        <end position="139"/>
    </location>
</feature>
<sequence>MVLMSLSWITIGVGVVSSASIVVDIRVHKYRQLLKSEEFVWPVTGLYLGPAAVVAYRRWIRPHSPRWQQRHGRPPKKPQQLAILTGVCQCGAHCALGVVLGEVFVFASGIKLAGETLWASYVSDYLGAVVVGVTFRYFISGRRGRHRIWDAIVTVAKADLLTVTVFEMVLFVWLALSHHVIVPEPPLNPATPAFWFFTQIGLASGFIAAWPATAWLIRRGIKVEPQPAQLR</sequence>
<evidence type="ECO:0000259" key="2">
    <source>
        <dbReference type="Pfam" id="PF14342"/>
    </source>
</evidence>
<dbReference type="EMBL" id="SHKK01000001">
    <property type="protein sequence ID" value="RZT81824.1"/>
    <property type="molecule type" value="Genomic_DNA"/>
</dbReference>
<feature type="transmembrane region" description="Helical" evidence="1">
    <location>
        <begin position="193"/>
        <end position="217"/>
    </location>
</feature>
<feature type="transmembrane region" description="Helical" evidence="1">
    <location>
        <begin position="160"/>
        <end position="181"/>
    </location>
</feature>
<accession>A0A4Q7ULK6</accession>
<keyword evidence="1" id="KW-0812">Transmembrane</keyword>
<comment type="caution">
    <text evidence="3">The sequence shown here is derived from an EMBL/GenBank/DDBJ whole genome shotgun (WGS) entry which is preliminary data.</text>
</comment>
<feature type="transmembrane region" description="Helical" evidence="1">
    <location>
        <begin position="42"/>
        <end position="60"/>
    </location>
</feature>
<evidence type="ECO:0000313" key="4">
    <source>
        <dbReference type="Proteomes" id="UP000293781"/>
    </source>
</evidence>
<reference evidence="3 4" key="1">
    <citation type="submission" date="2019-02" db="EMBL/GenBank/DDBJ databases">
        <title>Sequencing the genomes of 1000 actinobacteria strains.</title>
        <authorList>
            <person name="Klenk H.-P."/>
        </authorList>
    </citation>
    <scope>NUCLEOTIDE SEQUENCE [LARGE SCALE GENOMIC DNA]</scope>
    <source>
        <strain evidence="3 4">DSM 45888</strain>
    </source>
</reference>
<name>A0A4Q7ULK6_9ACTN</name>
<evidence type="ECO:0000256" key="1">
    <source>
        <dbReference type="SAM" id="Phobius"/>
    </source>
</evidence>
<dbReference type="InterPro" id="IPR025509">
    <property type="entry name" value="DUF4396"/>
</dbReference>
<keyword evidence="4" id="KW-1185">Reference proteome</keyword>
<gene>
    <name evidence="3" type="ORF">EV382_5119</name>
</gene>
<protein>
    <submittedName>
        <fullName evidence="3">Uncharacterized protein DUF4396</fullName>
    </submittedName>
</protein>
<feature type="transmembrane region" description="Helical" evidence="1">
    <location>
        <begin position="81"/>
        <end position="106"/>
    </location>
</feature>
<dbReference type="Proteomes" id="UP000293781">
    <property type="component" value="Unassembled WGS sequence"/>
</dbReference>
<organism evidence="3 4">
    <name type="scientific">Micromonospora violae</name>
    <dbReference type="NCBI Taxonomy" id="1278207"/>
    <lineage>
        <taxon>Bacteria</taxon>
        <taxon>Bacillati</taxon>
        <taxon>Actinomycetota</taxon>
        <taxon>Actinomycetes</taxon>
        <taxon>Micromonosporales</taxon>
        <taxon>Micromonosporaceae</taxon>
        <taxon>Micromonospora</taxon>
    </lineage>
</organism>
<evidence type="ECO:0000313" key="3">
    <source>
        <dbReference type="EMBL" id="RZT81824.1"/>
    </source>
</evidence>
<dbReference type="AlphaFoldDB" id="A0A4Q7ULK6"/>
<keyword evidence="1" id="KW-0472">Membrane</keyword>
<dbReference type="RefSeq" id="WP_244236995.1">
    <property type="nucleotide sequence ID" value="NZ_SHKK01000001.1"/>
</dbReference>
<dbReference type="Pfam" id="PF14342">
    <property type="entry name" value="DUF4396"/>
    <property type="match status" value="1"/>
</dbReference>
<proteinExistence type="predicted"/>